<name>A0ABQ8JSN3_DERPT</name>
<reference evidence="1 2" key="2">
    <citation type="journal article" date="2022" name="Mol. Biol. Evol.">
        <title>Comparative Genomics Reveals Insights into the Divergent Evolution of Astigmatic Mites and Household Pest Adaptations.</title>
        <authorList>
            <person name="Xiong Q."/>
            <person name="Wan A.T."/>
            <person name="Liu X."/>
            <person name="Fung C.S."/>
            <person name="Xiao X."/>
            <person name="Malainual N."/>
            <person name="Hou J."/>
            <person name="Wang L."/>
            <person name="Wang M."/>
            <person name="Yang K.Y."/>
            <person name="Cui Y."/>
            <person name="Leung E.L."/>
            <person name="Nong W."/>
            <person name="Shin S.K."/>
            <person name="Au S.W."/>
            <person name="Jeong K.Y."/>
            <person name="Chew F.T."/>
            <person name="Hui J.H."/>
            <person name="Leung T.F."/>
            <person name="Tungtrongchitr A."/>
            <person name="Zhong N."/>
            <person name="Liu Z."/>
            <person name="Tsui S.K."/>
        </authorList>
    </citation>
    <scope>NUCLEOTIDE SEQUENCE [LARGE SCALE GENOMIC DNA]</scope>
    <source>
        <strain evidence="1">Derp</strain>
    </source>
</reference>
<proteinExistence type="predicted"/>
<organism evidence="1 2">
    <name type="scientific">Dermatophagoides pteronyssinus</name>
    <name type="common">European house dust mite</name>
    <dbReference type="NCBI Taxonomy" id="6956"/>
    <lineage>
        <taxon>Eukaryota</taxon>
        <taxon>Metazoa</taxon>
        <taxon>Ecdysozoa</taxon>
        <taxon>Arthropoda</taxon>
        <taxon>Chelicerata</taxon>
        <taxon>Arachnida</taxon>
        <taxon>Acari</taxon>
        <taxon>Acariformes</taxon>
        <taxon>Sarcoptiformes</taxon>
        <taxon>Astigmata</taxon>
        <taxon>Psoroptidia</taxon>
        <taxon>Analgoidea</taxon>
        <taxon>Pyroglyphidae</taxon>
        <taxon>Dermatophagoidinae</taxon>
        <taxon>Dermatophagoides</taxon>
    </lineage>
</organism>
<sequence>MLYLKADVQNLDSLCRSAIEHQHKLNIVERQTKIKLPAIYHDYIITQRSFFFCFDLRKKCRQSKKLP</sequence>
<reference evidence="1 2" key="1">
    <citation type="journal article" date="2018" name="J. Allergy Clin. Immunol.">
        <title>High-quality assembly of Dermatophagoides pteronyssinus genome and transcriptome reveals a wide range of novel allergens.</title>
        <authorList>
            <person name="Liu X.Y."/>
            <person name="Yang K.Y."/>
            <person name="Wang M.Q."/>
            <person name="Kwok J.S."/>
            <person name="Zeng X."/>
            <person name="Yang Z."/>
            <person name="Xiao X.J."/>
            <person name="Lau C.P."/>
            <person name="Li Y."/>
            <person name="Huang Z.M."/>
            <person name="Ba J.G."/>
            <person name="Yim A.K."/>
            <person name="Ouyang C.Y."/>
            <person name="Ngai S.M."/>
            <person name="Chan T.F."/>
            <person name="Leung E.L."/>
            <person name="Liu L."/>
            <person name="Liu Z.G."/>
            <person name="Tsui S.K."/>
        </authorList>
    </citation>
    <scope>NUCLEOTIDE SEQUENCE [LARGE SCALE GENOMIC DNA]</scope>
    <source>
        <strain evidence="1">Derp</strain>
    </source>
</reference>
<evidence type="ECO:0000313" key="2">
    <source>
        <dbReference type="Proteomes" id="UP000887458"/>
    </source>
</evidence>
<dbReference type="EMBL" id="NJHN03000017">
    <property type="protein sequence ID" value="KAH9425594.1"/>
    <property type="molecule type" value="Genomic_DNA"/>
</dbReference>
<comment type="caution">
    <text evidence="1">The sequence shown here is derived from an EMBL/GenBank/DDBJ whole genome shotgun (WGS) entry which is preliminary data.</text>
</comment>
<evidence type="ECO:0000313" key="1">
    <source>
        <dbReference type="EMBL" id="KAH9425594.1"/>
    </source>
</evidence>
<gene>
    <name evidence="1" type="ORF">DERP_004808</name>
</gene>
<dbReference type="Proteomes" id="UP000887458">
    <property type="component" value="Unassembled WGS sequence"/>
</dbReference>
<protein>
    <submittedName>
        <fullName evidence="1">Uncharacterized protein</fullName>
    </submittedName>
</protein>
<accession>A0ABQ8JSN3</accession>
<keyword evidence="2" id="KW-1185">Reference proteome</keyword>